<evidence type="ECO:0000256" key="3">
    <source>
        <dbReference type="ARBA" id="ARBA00022729"/>
    </source>
</evidence>
<keyword evidence="3 4" id="KW-0732">Signal</keyword>
<dbReference type="InterPro" id="IPR038081">
    <property type="entry name" value="CalX-like_sf"/>
</dbReference>
<dbReference type="Gene3D" id="2.60.40.2030">
    <property type="match status" value="1"/>
</dbReference>
<evidence type="ECO:0000256" key="2">
    <source>
        <dbReference type="ARBA" id="ARBA00022525"/>
    </source>
</evidence>
<comment type="subcellular location">
    <subcellularLocation>
        <location evidence="1">Secreted</location>
    </subcellularLocation>
</comment>
<dbReference type="InterPro" id="IPR011459">
    <property type="entry name" value="DUF1565"/>
</dbReference>
<dbReference type="PANTHER" id="PTHR40088:SF2">
    <property type="entry name" value="SECRETED SUGAR HYDROLASE"/>
    <property type="match status" value="1"/>
</dbReference>
<dbReference type="SUPFAM" id="SSF141072">
    <property type="entry name" value="CalX-like"/>
    <property type="match status" value="1"/>
</dbReference>
<sequence>MFRYKLLAALIISSLVTACGGSGEEGSGDTATPIENTSATGNITISGSVEQGKSLSVTHSLSDPDGAINIVSYQWLANGSAINGATSSSYTLTSNEIGKTISVVLTYNDGVFANQSKTSATTDAVVNTNDATTGNVIISGLARQGRTLAVNHTLQDPDGAIQIVGYQWRANGIDLPGEINATLMLDETVVDQTISVVVTYNDGEFANETMTSPETATVVGTGPAIDASNAIYVSASGSDTNDGSENNPYRSIAHAAQQVQPGDLVLIEGGTYSERSIVPAQSGTEGNYIVFRPAPGTGDVVIKYPATSEEDNPDSIFDLTYKNYIWIEGLHFKDFEYGLASIFIARGEGNVVINNRFENLGNEGVAKFNGSQVVKVYQSDRNVVCNNYFDNIFGDGIGLDGQDGQYNLLCYNTFKNFKPKARSWSQNYKFSRAMDIQDHAMGYNLVAFNYAENVLHHVWLDRDGSNNVILRNYGKNGHGNVFNESRCKANVIQENISVEMHSGYMTAYYTETGWTEDARWVNNVAYNNDVGFKVHKSKRDQFRNNIAFNNTDYNLMFTQSAMDNGPHAFANNLWFSSNVNQSIYLGGIPSPVEVGGEKYDGTMSTVAAFQTAVSETNGLSEDPLFANTDDFTLADGSPAKSAGVDGVNIGAYAVYSNSAIGWDELSASSNYSVYFAESLSHVVRGESATLDILLNKASDKTITLDIEAVAGDAVLGDDFTLSANSLTFAPGETKKSVVLTSANVGSQDELVALRLTNVNGGTADSRVLHAVNLVRESKITNVWMEAECGVVGENWAVIDDAAVSGGKYIREANDFFDHNGMPASGGQVTFSFEVKADSELGIWGLVNTPTQQDDSFWVSINGAAASVWAIGESAGWEWKRFGSSHSLSEGVNTLTIGIRENGTMLDKIYIGTDTPSGLGDNAINCSSL</sequence>
<feature type="domain" description="DUF1565" evidence="5">
    <location>
        <begin position="236"/>
        <end position="275"/>
    </location>
</feature>
<reference evidence="6" key="1">
    <citation type="submission" date="2022-10" db="EMBL/GenBank/DDBJ databases">
        <title>Catenovulum adriacola sp. nov. isolated in the Harbour of Susak.</title>
        <authorList>
            <person name="Schoch T."/>
            <person name="Reich S.J."/>
            <person name="Stoeferle S."/>
            <person name="Flaiz M."/>
            <person name="Kazda M."/>
            <person name="Riedel C.U."/>
            <person name="Duerre P."/>
        </authorList>
    </citation>
    <scope>NUCLEOTIDE SEQUENCE</scope>
    <source>
        <strain evidence="6">TS8</strain>
        <plasmid evidence="6">pCadTS8_1</plasmid>
    </source>
</reference>
<evidence type="ECO:0000256" key="4">
    <source>
        <dbReference type="SAM" id="SignalP"/>
    </source>
</evidence>
<dbReference type="InterPro" id="IPR052052">
    <property type="entry name" value="Polysaccharide_Lyase_9"/>
</dbReference>
<evidence type="ECO:0000256" key="1">
    <source>
        <dbReference type="ARBA" id="ARBA00004613"/>
    </source>
</evidence>
<evidence type="ECO:0000313" key="7">
    <source>
        <dbReference type="Proteomes" id="UP001163726"/>
    </source>
</evidence>
<dbReference type="Gene3D" id="2.60.40.2700">
    <property type="match status" value="2"/>
</dbReference>
<name>A0ABY7ASY9_9ALTE</name>
<evidence type="ECO:0000259" key="5">
    <source>
        <dbReference type="Pfam" id="PF07602"/>
    </source>
</evidence>
<dbReference type="RefSeq" id="WP_268076613.1">
    <property type="nucleotide sequence ID" value="NZ_CP109966.1"/>
</dbReference>
<dbReference type="InterPro" id="IPR011050">
    <property type="entry name" value="Pectin_lyase_fold/virulence"/>
</dbReference>
<geneLocation type="plasmid" evidence="6 7">
    <name>pCadTS8_1</name>
</geneLocation>
<keyword evidence="6" id="KW-0614">Plasmid</keyword>
<dbReference type="Pfam" id="PF07602">
    <property type="entry name" value="DUF1565"/>
    <property type="match status" value="1"/>
</dbReference>
<protein>
    <submittedName>
        <fullName evidence="6">DUF1565 domain-containing protein</fullName>
    </submittedName>
</protein>
<organism evidence="6 7">
    <name type="scientific">Catenovulum adriaticum</name>
    <dbReference type="NCBI Taxonomy" id="2984846"/>
    <lineage>
        <taxon>Bacteria</taxon>
        <taxon>Pseudomonadati</taxon>
        <taxon>Pseudomonadota</taxon>
        <taxon>Gammaproteobacteria</taxon>
        <taxon>Alteromonadales</taxon>
        <taxon>Alteromonadaceae</taxon>
        <taxon>Catenovulum</taxon>
    </lineage>
</organism>
<dbReference type="SUPFAM" id="SSF51126">
    <property type="entry name" value="Pectin lyase-like"/>
    <property type="match status" value="1"/>
</dbReference>
<dbReference type="InterPro" id="IPR012334">
    <property type="entry name" value="Pectin_lyas_fold"/>
</dbReference>
<feature type="chain" id="PRO_5047115966" evidence="4">
    <location>
        <begin position="19"/>
        <end position="928"/>
    </location>
</feature>
<dbReference type="PROSITE" id="PS51257">
    <property type="entry name" value="PROKAR_LIPOPROTEIN"/>
    <property type="match status" value="1"/>
</dbReference>
<dbReference type="Gene3D" id="2.160.20.10">
    <property type="entry name" value="Single-stranded right-handed beta-helix, Pectin lyase-like"/>
    <property type="match status" value="1"/>
</dbReference>
<feature type="signal peptide" evidence="4">
    <location>
        <begin position="1"/>
        <end position="18"/>
    </location>
</feature>
<keyword evidence="7" id="KW-1185">Reference proteome</keyword>
<evidence type="ECO:0000313" key="6">
    <source>
        <dbReference type="EMBL" id="WAJ71892.1"/>
    </source>
</evidence>
<accession>A0ABY7ASY9</accession>
<proteinExistence type="predicted"/>
<dbReference type="Gene3D" id="2.60.120.260">
    <property type="entry name" value="Galactose-binding domain-like"/>
    <property type="match status" value="1"/>
</dbReference>
<gene>
    <name evidence="6" type="ORF">OLW01_14280</name>
</gene>
<dbReference type="PANTHER" id="PTHR40088">
    <property type="entry name" value="PECTATE LYASE (EUROFUNG)"/>
    <property type="match status" value="1"/>
</dbReference>
<keyword evidence="2" id="KW-0964">Secreted</keyword>
<dbReference type="Proteomes" id="UP001163726">
    <property type="component" value="Plasmid pCadTS8_1"/>
</dbReference>
<dbReference type="EMBL" id="CP109966">
    <property type="protein sequence ID" value="WAJ71892.1"/>
    <property type="molecule type" value="Genomic_DNA"/>
</dbReference>